<protein>
    <submittedName>
        <fullName evidence="1">Uncharacterized protein</fullName>
    </submittedName>
</protein>
<dbReference type="Proteomes" id="UP000317243">
    <property type="component" value="Unassembled WGS sequence"/>
</dbReference>
<name>A0A5C5X493_9PLAN</name>
<sequence length="74" mass="7883">MIRCGGTLFLTAVKLGFQQVRIGSRGGSSKFPEPAFQLKTDTTGTHSIVSAIQDQNFRGAIETGSERLPASCLP</sequence>
<organism evidence="1 2">
    <name type="scientific">Thalassoglobus neptunius</name>
    <dbReference type="NCBI Taxonomy" id="1938619"/>
    <lineage>
        <taxon>Bacteria</taxon>
        <taxon>Pseudomonadati</taxon>
        <taxon>Planctomycetota</taxon>
        <taxon>Planctomycetia</taxon>
        <taxon>Planctomycetales</taxon>
        <taxon>Planctomycetaceae</taxon>
        <taxon>Thalassoglobus</taxon>
    </lineage>
</organism>
<proteinExistence type="predicted"/>
<gene>
    <name evidence="1" type="ORF">KOR42_03720</name>
</gene>
<evidence type="ECO:0000313" key="1">
    <source>
        <dbReference type="EMBL" id="TWT57015.1"/>
    </source>
</evidence>
<accession>A0A5C5X493</accession>
<dbReference type="EMBL" id="SIHI01000001">
    <property type="protein sequence ID" value="TWT57015.1"/>
    <property type="molecule type" value="Genomic_DNA"/>
</dbReference>
<dbReference type="AlphaFoldDB" id="A0A5C5X493"/>
<evidence type="ECO:0000313" key="2">
    <source>
        <dbReference type="Proteomes" id="UP000317243"/>
    </source>
</evidence>
<reference evidence="1 2" key="1">
    <citation type="submission" date="2019-02" db="EMBL/GenBank/DDBJ databases">
        <title>Deep-cultivation of Planctomycetes and their phenomic and genomic characterization uncovers novel biology.</title>
        <authorList>
            <person name="Wiegand S."/>
            <person name="Jogler M."/>
            <person name="Boedeker C."/>
            <person name="Pinto D."/>
            <person name="Vollmers J."/>
            <person name="Rivas-Marin E."/>
            <person name="Kohn T."/>
            <person name="Peeters S.H."/>
            <person name="Heuer A."/>
            <person name="Rast P."/>
            <person name="Oberbeckmann S."/>
            <person name="Bunk B."/>
            <person name="Jeske O."/>
            <person name="Meyerdierks A."/>
            <person name="Storesund J.E."/>
            <person name="Kallscheuer N."/>
            <person name="Luecker S."/>
            <person name="Lage O.M."/>
            <person name="Pohl T."/>
            <person name="Merkel B.J."/>
            <person name="Hornburger P."/>
            <person name="Mueller R.-W."/>
            <person name="Bruemmer F."/>
            <person name="Labrenz M."/>
            <person name="Spormann A.M."/>
            <person name="Op Den Camp H."/>
            <person name="Overmann J."/>
            <person name="Amann R."/>
            <person name="Jetten M.S.M."/>
            <person name="Mascher T."/>
            <person name="Medema M.H."/>
            <person name="Devos D.P."/>
            <person name="Kaster A.-K."/>
            <person name="Ovreas L."/>
            <person name="Rohde M."/>
            <person name="Galperin M.Y."/>
            <person name="Jogler C."/>
        </authorList>
    </citation>
    <scope>NUCLEOTIDE SEQUENCE [LARGE SCALE GENOMIC DNA]</scope>
    <source>
        <strain evidence="1 2">KOR42</strain>
    </source>
</reference>
<keyword evidence="2" id="KW-1185">Reference proteome</keyword>
<comment type="caution">
    <text evidence="1">The sequence shown here is derived from an EMBL/GenBank/DDBJ whole genome shotgun (WGS) entry which is preliminary data.</text>
</comment>